<evidence type="ECO:0000256" key="9">
    <source>
        <dbReference type="HAMAP-Rule" id="MF_00624"/>
    </source>
</evidence>
<dbReference type="InterPro" id="IPR005836">
    <property type="entry name" value="ADP_Glu_pyroP_CS"/>
</dbReference>
<keyword evidence="5 9" id="KW-0547">Nucleotide-binding</keyword>
<dbReference type="EMBL" id="JBITGY010000016">
    <property type="protein sequence ID" value="MFI6504877.1"/>
    <property type="molecule type" value="Genomic_DNA"/>
</dbReference>
<evidence type="ECO:0000313" key="13">
    <source>
        <dbReference type="Proteomes" id="UP001612741"/>
    </source>
</evidence>
<comment type="caution">
    <text evidence="12">The sequence shown here is derived from an EMBL/GenBank/DDBJ whole genome shotgun (WGS) entry which is preliminary data.</text>
</comment>
<proteinExistence type="inferred from homology"/>
<evidence type="ECO:0000256" key="3">
    <source>
        <dbReference type="ARBA" id="ARBA00022679"/>
    </source>
</evidence>
<feature type="binding site" evidence="9">
    <location>
        <position position="197"/>
    </location>
    <ligand>
        <name>alpha-D-glucose 1-phosphate</name>
        <dbReference type="ChEBI" id="CHEBI:58601"/>
    </ligand>
</feature>
<dbReference type="Gene3D" id="2.160.10.10">
    <property type="entry name" value="Hexapeptide repeat proteins"/>
    <property type="match status" value="1"/>
</dbReference>
<dbReference type="Gene3D" id="3.90.550.10">
    <property type="entry name" value="Spore Coat Polysaccharide Biosynthesis Protein SpsA, Chain A"/>
    <property type="match status" value="1"/>
</dbReference>
<sequence>MTSCRVLAIVLAGGQGKRLLPLTMGRAKPNVPYGGMFRLIDFVLSNLTNAGYLKIVVLTQYQSQSLDRYIARGWQVSSRVGHYIAPVPAQNQFGPHWFNGSADAILQNLHLLKDDPPDYVLVFGADHVYRMDPAQMVAQHAASGAGVTVAAIRQPRALAHQFGVIECAPGTRRITGFAEKPRHAEGLPGAPEEIRASMGNYVFTTQVLVEAVQEDALDTSSRHDLGADIIPMLTRAGRAEIYDFTRNAVPGVSARERGYWRDVGTLDAYYDAHMDLIGPDPAFTLASEHWPIRTFHDLLAPVKFQCGGERPGRAVDSLVSPGVLVSGEAVVERSVLSPQVTLEAGAQVSGCVLMENVRVGRNAMVRRAVVDRDVVIPDGARIGFDPDLDRERYTVTDAGIVVVGGEAVQPLDELYPVNVISDSLPNHR</sequence>
<feature type="site" description="Could play a key role in the communication between the regulatory and the substrate sites" evidence="9">
    <location>
        <position position="97"/>
    </location>
</feature>
<evidence type="ECO:0000256" key="8">
    <source>
        <dbReference type="ARBA" id="ARBA00023277"/>
    </source>
</evidence>
<evidence type="ECO:0000313" key="12">
    <source>
        <dbReference type="EMBL" id="MFI6504877.1"/>
    </source>
</evidence>
<name>A0ABW7Z9L9_9ACTN</name>
<dbReference type="SUPFAM" id="SSF51161">
    <property type="entry name" value="Trimeric LpxA-like enzymes"/>
    <property type="match status" value="1"/>
</dbReference>
<dbReference type="EC" id="2.7.7.27" evidence="9"/>
<evidence type="ECO:0000259" key="10">
    <source>
        <dbReference type="Pfam" id="PF00483"/>
    </source>
</evidence>
<dbReference type="RefSeq" id="WP_397090813.1">
    <property type="nucleotide sequence ID" value="NZ_JBITGY010000016.1"/>
</dbReference>
<dbReference type="PROSITE" id="PS00809">
    <property type="entry name" value="ADP_GLC_PYROPHOSPH_2"/>
    <property type="match status" value="1"/>
</dbReference>
<keyword evidence="13" id="KW-1185">Reference proteome</keyword>
<dbReference type="InterPro" id="IPR056818">
    <property type="entry name" value="GlmU/GlgC-like_hexapep"/>
</dbReference>
<dbReference type="InterPro" id="IPR005835">
    <property type="entry name" value="NTP_transferase_dom"/>
</dbReference>
<comment type="catalytic activity">
    <reaction evidence="9">
        <text>alpha-D-glucose 1-phosphate + ATP + H(+) = ADP-alpha-D-glucose + diphosphate</text>
        <dbReference type="Rhea" id="RHEA:12120"/>
        <dbReference type="ChEBI" id="CHEBI:15378"/>
        <dbReference type="ChEBI" id="CHEBI:30616"/>
        <dbReference type="ChEBI" id="CHEBI:33019"/>
        <dbReference type="ChEBI" id="CHEBI:57498"/>
        <dbReference type="ChEBI" id="CHEBI:58601"/>
        <dbReference type="EC" id="2.7.7.27"/>
    </reaction>
</comment>
<dbReference type="Pfam" id="PF00483">
    <property type="entry name" value="NTP_transferase"/>
    <property type="match status" value="1"/>
</dbReference>
<dbReference type="InterPro" id="IPR023049">
    <property type="entry name" value="GlgC_bac"/>
</dbReference>
<keyword evidence="6 9" id="KW-0067">ATP-binding</keyword>
<evidence type="ECO:0000256" key="1">
    <source>
        <dbReference type="ARBA" id="ARBA00010443"/>
    </source>
</evidence>
<dbReference type="Pfam" id="PF24894">
    <property type="entry name" value="Hexapep_GlmU"/>
    <property type="match status" value="1"/>
</dbReference>
<keyword evidence="3 9" id="KW-0808">Transferase</keyword>
<accession>A0ABW7Z9L9</accession>
<evidence type="ECO:0000256" key="2">
    <source>
        <dbReference type="ARBA" id="ARBA00022600"/>
    </source>
</evidence>
<evidence type="ECO:0000259" key="11">
    <source>
        <dbReference type="Pfam" id="PF24894"/>
    </source>
</evidence>
<dbReference type="InterPro" id="IPR029044">
    <property type="entry name" value="Nucleotide-diphossugar_trans"/>
</dbReference>
<comment type="pathway">
    <text evidence="9">Glycan biosynthesis; glycogen biosynthesis.</text>
</comment>
<keyword evidence="4 9" id="KW-0548">Nucleotidyltransferase</keyword>
<comment type="similarity">
    <text evidence="1 9">Belongs to the bacterial/plant glucose-1-phosphate adenylyltransferase family.</text>
</comment>
<evidence type="ECO:0000256" key="6">
    <source>
        <dbReference type="ARBA" id="ARBA00022840"/>
    </source>
</evidence>
<gene>
    <name evidence="9" type="primary">glgC</name>
    <name evidence="12" type="ORF">ACIBG2_46355</name>
</gene>
<feature type="domain" description="Glucose-1-phosphate adenylyltransferase/Bifunctional protein GlmU-like C-terminal hexapeptide" evidence="11">
    <location>
        <begin position="301"/>
        <end position="403"/>
    </location>
</feature>
<keyword evidence="2 9" id="KW-0321">Glycogen metabolism</keyword>
<protein>
    <recommendedName>
        <fullName evidence="9">Glucose-1-phosphate adenylyltransferase</fullName>
        <ecNumber evidence="9">2.7.7.27</ecNumber>
    </recommendedName>
    <alternativeName>
        <fullName evidence="9">ADP-glucose pyrophosphorylase</fullName>
        <shortName evidence="9">ADPGlc PPase</shortName>
    </alternativeName>
    <alternativeName>
        <fullName evidence="9">ADP-glucose synthase</fullName>
    </alternativeName>
</protein>
<dbReference type="GO" id="GO:0008878">
    <property type="term" value="F:glucose-1-phosphate adenylyltransferase activity"/>
    <property type="evidence" value="ECO:0007669"/>
    <property type="project" value="UniProtKB-EC"/>
</dbReference>
<feature type="binding site" evidence="9">
    <location>
        <begin position="179"/>
        <end position="180"/>
    </location>
    <ligand>
        <name>alpha-D-glucose 1-phosphate</name>
        <dbReference type="ChEBI" id="CHEBI:58601"/>
    </ligand>
</feature>
<feature type="domain" description="Nucleotidyl transferase" evidence="10">
    <location>
        <begin position="8"/>
        <end position="276"/>
    </location>
</feature>
<dbReference type="SUPFAM" id="SSF53448">
    <property type="entry name" value="Nucleotide-diphospho-sugar transferases"/>
    <property type="match status" value="1"/>
</dbReference>
<dbReference type="PROSITE" id="PS00810">
    <property type="entry name" value="ADP_GLC_PYROPHOSPH_3"/>
    <property type="match status" value="1"/>
</dbReference>
<evidence type="ECO:0000256" key="5">
    <source>
        <dbReference type="ARBA" id="ARBA00022741"/>
    </source>
</evidence>
<comment type="function">
    <text evidence="9">Involved in the biosynthesis of ADP-glucose, a building block required for the elongation reactions to produce glycogen. Catalyzes the reaction between ATP and alpha-D-glucose 1-phosphate (G1P) to produce pyrophosphate and ADP-Glc.</text>
</comment>
<dbReference type="NCBIfam" id="NF002023">
    <property type="entry name" value="PRK00844.1"/>
    <property type="match status" value="1"/>
</dbReference>
<evidence type="ECO:0000256" key="4">
    <source>
        <dbReference type="ARBA" id="ARBA00022695"/>
    </source>
</evidence>
<organism evidence="12 13">
    <name type="scientific">Nonomuraea typhae</name>
    <dbReference type="NCBI Taxonomy" id="2603600"/>
    <lineage>
        <taxon>Bacteria</taxon>
        <taxon>Bacillati</taxon>
        <taxon>Actinomycetota</taxon>
        <taxon>Actinomycetes</taxon>
        <taxon>Streptosporangiales</taxon>
        <taxon>Streptosporangiaceae</taxon>
        <taxon>Nonomuraea</taxon>
    </lineage>
</organism>
<reference evidence="12 13" key="1">
    <citation type="submission" date="2024-10" db="EMBL/GenBank/DDBJ databases">
        <title>The Natural Products Discovery Center: Release of the First 8490 Sequenced Strains for Exploring Actinobacteria Biosynthetic Diversity.</title>
        <authorList>
            <person name="Kalkreuter E."/>
            <person name="Kautsar S.A."/>
            <person name="Yang D."/>
            <person name="Bader C.D."/>
            <person name="Teijaro C.N."/>
            <person name="Fluegel L."/>
            <person name="Davis C.M."/>
            <person name="Simpson J.R."/>
            <person name="Lauterbach L."/>
            <person name="Steele A.D."/>
            <person name="Gui C."/>
            <person name="Meng S."/>
            <person name="Li G."/>
            <person name="Viehrig K."/>
            <person name="Ye F."/>
            <person name="Su P."/>
            <person name="Kiefer A.F."/>
            <person name="Nichols A."/>
            <person name="Cepeda A.J."/>
            <person name="Yan W."/>
            <person name="Fan B."/>
            <person name="Jiang Y."/>
            <person name="Adhikari A."/>
            <person name="Zheng C.-J."/>
            <person name="Schuster L."/>
            <person name="Cowan T.M."/>
            <person name="Smanski M.J."/>
            <person name="Chevrette M.G."/>
            <person name="De Carvalho L.P.S."/>
            <person name="Shen B."/>
        </authorList>
    </citation>
    <scope>NUCLEOTIDE SEQUENCE [LARGE SCALE GENOMIC DNA]</scope>
    <source>
        <strain evidence="12 13">NPDC050545</strain>
    </source>
</reference>
<keyword evidence="7 9" id="KW-0320">Glycogen biosynthesis</keyword>
<dbReference type="PANTHER" id="PTHR43523">
    <property type="entry name" value="GLUCOSE-1-PHOSPHATE ADENYLYLTRANSFERASE-RELATED"/>
    <property type="match status" value="1"/>
</dbReference>
<dbReference type="Proteomes" id="UP001612741">
    <property type="component" value="Unassembled WGS sequence"/>
</dbReference>
<comment type="caution">
    <text evidence="9">Lacks conserved residue(s) required for the propagation of feature annotation.</text>
</comment>
<dbReference type="InterPro" id="IPR011831">
    <property type="entry name" value="ADP-Glc_PPase"/>
</dbReference>
<feature type="site" description="Could play a key role in the communication between the regulatory and the substrate sites" evidence="9">
    <location>
        <position position="60"/>
    </location>
</feature>
<dbReference type="CDD" id="cd04651">
    <property type="entry name" value="LbH_G1P_AT_C"/>
    <property type="match status" value="1"/>
</dbReference>
<dbReference type="HAMAP" id="MF_00624">
    <property type="entry name" value="GlgC"/>
    <property type="match status" value="1"/>
</dbReference>
<dbReference type="PANTHER" id="PTHR43523:SF2">
    <property type="entry name" value="GLUCOSE-1-PHOSPHATE ADENYLYLTRANSFERASE"/>
    <property type="match status" value="1"/>
</dbReference>
<dbReference type="InterPro" id="IPR011004">
    <property type="entry name" value="Trimer_LpxA-like_sf"/>
</dbReference>
<dbReference type="CDD" id="cd02508">
    <property type="entry name" value="ADP_Glucose_PP"/>
    <property type="match status" value="1"/>
</dbReference>
<evidence type="ECO:0000256" key="7">
    <source>
        <dbReference type="ARBA" id="ARBA00023056"/>
    </source>
</evidence>
<keyword evidence="8 9" id="KW-0119">Carbohydrate metabolism</keyword>
<feature type="binding site" evidence="9">
    <location>
        <position position="163"/>
    </location>
    <ligand>
        <name>alpha-D-glucose 1-phosphate</name>
        <dbReference type="ChEBI" id="CHEBI:58601"/>
    </ligand>
</feature>
<comment type="subunit">
    <text evidence="9">Homotetramer.</text>
</comment>